<accession>A0A9P6NN11</accession>
<dbReference type="InterPro" id="IPR036961">
    <property type="entry name" value="Kinesin_motor_dom_sf"/>
</dbReference>
<dbReference type="Gene3D" id="3.40.850.10">
    <property type="entry name" value="Kinesin motor domain"/>
    <property type="match status" value="1"/>
</dbReference>
<dbReference type="Proteomes" id="UP000886653">
    <property type="component" value="Unassembled WGS sequence"/>
</dbReference>
<dbReference type="AlphaFoldDB" id="A0A9P6NN11"/>
<dbReference type="SUPFAM" id="SSF52540">
    <property type="entry name" value="P-loop containing nucleoside triphosphate hydrolases"/>
    <property type="match status" value="1"/>
</dbReference>
<evidence type="ECO:0000313" key="12">
    <source>
        <dbReference type="Proteomes" id="UP000886653"/>
    </source>
</evidence>
<dbReference type="GO" id="GO:0005737">
    <property type="term" value="C:cytoplasm"/>
    <property type="evidence" value="ECO:0007669"/>
    <property type="project" value="UniProtKB-SubCell"/>
</dbReference>
<feature type="binding site" evidence="6">
    <location>
        <begin position="364"/>
        <end position="371"/>
    </location>
    <ligand>
        <name>ATP</name>
        <dbReference type="ChEBI" id="CHEBI:30616"/>
    </ligand>
</feature>
<feature type="region of interest" description="Disordered" evidence="9">
    <location>
        <begin position="1"/>
        <end position="29"/>
    </location>
</feature>
<keyword evidence="6 7" id="KW-0505">Motor protein</keyword>
<dbReference type="PRINTS" id="PR00380">
    <property type="entry name" value="KINESINHEAVY"/>
</dbReference>
<dbReference type="PANTHER" id="PTHR47969:SF15">
    <property type="entry name" value="CHROMOSOME-ASSOCIATED KINESIN KIF4A-RELATED"/>
    <property type="match status" value="1"/>
</dbReference>
<dbReference type="InterPro" id="IPR001752">
    <property type="entry name" value="Kinesin_motor_dom"/>
</dbReference>
<dbReference type="GO" id="GO:0007052">
    <property type="term" value="P:mitotic spindle organization"/>
    <property type="evidence" value="ECO:0007669"/>
    <property type="project" value="TreeGrafter"/>
</dbReference>
<evidence type="ECO:0000256" key="5">
    <source>
        <dbReference type="ARBA" id="ARBA00023054"/>
    </source>
</evidence>
<feature type="coiled-coil region" evidence="8">
    <location>
        <begin position="656"/>
        <end position="721"/>
    </location>
</feature>
<evidence type="ECO:0000256" key="7">
    <source>
        <dbReference type="RuleBase" id="RU000394"/>
    </source>
</evidence>
<dbReference type="InterPro" id="IPR027417">
    <property type="entry name" value="P-loop_NTPase"/>
</dbReference>
<protein>
    <recommendedName>
        <fullName evidence="7">Kinesin-like protein</fullName>
    </recommendedName>
</protein>
<dbReference type="InterPro" id="IPR027640">
    <property type="entry name" value="Kinesin-like_fam"/>
</dbReference>
<sequence length="739" mass="82089">MNSNSNSRSRPSGLPKPSSIRPPTPNRFISYPLNHLNETDPTIIRKSSMPTIPKINPNNRNYSSSSEMFKSRRKNSIVQDSSNGKVSLIRTIIPSNKPNQTTPQHTPSNPINLKNSKSLTNLKIPNQIPQSTPNEIPNRFGSQPNTRRPTLLRNRPSLPSLAQPPIPLNHRPSDPTHDTRTNRIISTKTPVRPLRINKNPSSTITTSLTTPLSRSHSSASRDSNSTRTCSSPPTPITSSDYSSTSNHQWNTPFKCPLSQKTRPLMIPQKQIKNQNQRNNITVFVRIRRPINLPRPGQPDLIKTLGQNAIEVLSTPTGPRTVYNFDHVFGSEIDSQSEIYETLLSTNDLVKGFLEGFNATLIAYGQTSAGKSYTMGTGPASGSRAGVIPRAIEDIFNSLEKDPRIEQTVIKVAFLEVYNDELIDLLAYYNSSSGRKTPGGRTSPGPYNTANITIREEKGGGISWSGLREVTVNSTEEALEQLQTGLGRRATNVTEMNTSSSRSHAIFSVQLDQQILDDESNGTRIRRKSKFNFVDLAGSERVSKTKAEVGGERFKEGIAINSGLHALGNVISALSSASNSNHNNPSQCYIPYRESKLTRLLQDSLGGNSNTAMIACVSPEHSNLGETVSTLRYASRTRDIKNKSSLREERTSTTTLTDNERVELNRLRTELQALKRSQSPKERQVQFELAIRPVVEEYEKTLSSLELELIRTQNLLSAAQLELSLLRGENHKLYHIEEED</sequence>
<evidence type="ECO:0000256" key="9">
    <source>
        <dbReference type="SAM" id="MobiDB-lite"/>
    </source>
</evidence>
<keyword evidence="3 6" id="KW-0547">Nucleotide-binding</keyword>
<dbReference type="PANTHER" id="PTHR47969">
    <property type="entry name" value="CHROMOSOME-ASSOCIATED KINESIN KIF4A-RELATED"/>
    <property type="match status" value="1"/>
</dbReference>
<evidence type="ECO:0000256" key="3">
    <source>
        <dbReference type="ARBA" id="ARBA00022741"/>
    </source>
</evidence>
<keyword evidence="4 6" id="KW-0067">ATP-binding</keyword>
<gene>
    <name evidence="11" type="ORF">CROQUDRAFT_88442</name>
</gene>
<keyword evidence="12" id="KW-1185">Reference proteome</keyword>
<feature type="compositionally biased region" description="Polar residues" evidence="9">
    <location>
        <begin position="93"/>
        <end position="148"/>
    </location>
</feature>
<dbReference type="GO" id="GO:0005874">
    <property type="term" value="C:microtubule"/>
    <property type="evidence" value="ECO:0007669"/>
    <property type="project" value="UniProtKB-KW"/>
</dbReference>
<keyword evidence="5 8" id="KW-0175">Coiled coil</keyword>
<dbReference type="SMART" id="SM00129">
    <property type="entry name" value="KISc"/>
    <property type="match status" value="1"/>
</dbReference>
<dbReference type="GO" id="GO:0051231">
    <property type="term" value="P:spindle elongation"/>
    <property type="evidence" value="ECO:0007669"/>
    <property type="project" value="TreeGrafter"/>
</dbReference>
<keyword evidence="2" id="KW-0963">Cytoplasm</keyword>
<evidence type="ECO:0000256" key="1">
    <source>
        <dbReference type="ARBA" id="ARBA00004496"/>
    </source>
</evidence>
<dbReference type="EMBL" id="MU167222">
    <property type="protein sequence ID" value="KAG0150146.1"/>
    <property type="molecule type" value="Genomic_DNA"/>
</dbReference>
<keyword evidence="7" id="KW-0493">Microtubule</keyword>
<feature type="region of interest" description="Disordered" evidence="9">
    <location>
        <begin position="48"/>
        <end position="256"/>
    </location>
</feature>
<reference evidence="11" key="1">
    <citation type="submission" date="2013-11" db="EMBL/GenBank/DDBJ databases">
        <title>Genome sequence of the fusiform rust pathogen reveals effectors for host alternation and coevolution with pine.</title>
        <authorList>
            <consortium name="DOE Joint Genome Institute"/>
            <person name="Smith K."/>
            <person name="Pendleton A."/>
            <person name="Kubisiak T."/>
            <person name="Anderson C."/>
            <person name="Salamov A."/>
            <person name="Aerts A."/>
            <person name="Riley R."/>
            <person name="Clum A."/>
            <person name="Lindquist E."/>
            <person name="Ence D."/>
            <person name="Campbell M."/>
            <person name="Kronenberg Z."/>
            <person name="Feau N."/>
            <person name="Dhillon B."/>
            <person name="Hamelin R."/>
            <person name="Burleigh J."/>
            <person name="Smith J."/>
            <person name="Yandell M."/>
            <person name="Nelson C."/>
            <person name="Grigoriev I."/>
            <person name="Davis J."/>
        </authorList>
    </citation>
    <scope>NUCLEOTIDE SEQUENCE</scope>
    <source>
        <strain evidence="11">G11</strain>
    </source>
</reference>
<feature type="domain" description="Kinesin motor" evidence="10">
    <location>
        <begin position="279"/>
        <end position="639"/>
    </location>
</feature>
<dbReference type="GO" id="GO:0003777">
    <property type="term" value="F:microtubule motor activity"/>
    <property type="evidence" value="ECO:0007669"/>
    <property type="project" value="InterPro"/>
</dbReference>
<feature type="compositionally biased region" description="Low complexity" evidence="9">
    <location>
        <begin position="1"/>
        <end position="12"/>
    </location>
</feature>
<organism evidence="11 12">
    <name type="scientific">Cronartium quercuum f. sp. fusiforme G11</name>
    <dbReference type="NCBI Taxonomy" id="708437"/>
    <lineage>
        <taxon>Eukaryota</taxon>
        <taxon>Fungi</taxon>
        <taxon>Dikarya</taxon>
        <taxon>Basidiomycota</taxon>
        <taxon>Pucciniomycotina</taxon>
        <taxon>Pucciniomycetes</taxon>
        <taxon>Pucciniales</taxon>
        <taxon>Coleosporiaceae</taxon>
        <taxon>Cronartium</taxon>
    </lineage>
</organism>
<dbReference type="GO" id="GO:0005875">
    <property type="term" value="C:microtubule associated complex"/>
    <property type="evidence" value="ECO:0007669"/>
    <property type="project" value="TreeGrafter"/>
</dbReference>
<dbReference type="Pfam" id="PF00225">
    <property type="entry name" value="Kinesin"/>
    <property type="match status" value="1"/>
</dbReference>
<dbReference type="GO" id="GO:0005524">
    <property type="term" value="F:ATP binding"/>
    <property type="evidence" value="ECO:0007669"/>
    <property type="project" value="UniProtKB-UniRule"/>
</dbReference>
<dbReference type="InterPro" id="IPR019821">
    <property type="entry name" value="Kinesin_motor_CS"/>
</dbReference>
<evidence type="ECO:0000256" key="6">
    <source>
        <dbReference type="PROSITE-ProRule" id="PRU00283"/>
    </source>
</evidence>
<dbReference type="PROSITE" id="PS50067">
    <property type="entry name" value="KINESIN_MOTOR_2"/>
    <property type="match status" value="1"/>
</dbReference>
<proteinExistence type="inferred from homology"/>
<dbReference type="OrthoDB" id="3176171at2759"/>
<feature type="compositionally biased region" description="Low complexity" evidence="9">
    <location>
        <begin position="200"/>
        <end position="245"/>
    </location>
</feature>
<comment type="similarity">
    <text evidence="6 7">Belongs to the TRAFAC class myosin-kinesin ATPase superfamily. Kinesin family.</text>
</comment>
<evidence type="ECO:0000259" key="10">
    <source>
        <dbReference type="PROSITE" id="PS50067"/>
    </source>
</evidence>
<feature type="compositionally biased region" description="Polar residues" evidence="9">
    <location>
        <begin position="56"/>
        <end position="68"/>
    </location>
</feature>
<name>A0A9P6NN11_9BASI</name>
<evidence type="ECO:0000256" key="2">
    <source>
        <dbReference type="ARBA" id="ARBA00022490"/>
    </source>
</evidence>
<feature type="compositionally biased region" description="Polar residues" evidence="9">
    <location>
        <begin position="76"/>
        <end position="85"/>
    </location>
</feature>
<dbReference type="GO" id="GO:0008017">
    <property type="term" value="F:microtubule binding"/>
    <property type="evidence" value="ECO:0007669"/>
    <property type="project" value="InterPro"/>
</dbReference>
<comment type="subcellular location">
    <subcellularLocation>
        <location evidence="1">Cytoplasm</location>
    </subcellularLocation>
</comment>
<evidence type="ECO:0000256" key="8">
    <source>
        <dbReference type="SAM" id="Coils"/>
    </source>
</evidence>
<dbReference type="GO" id="GO:0007018">
    <property type="term" value="P:microtubule-based movement"/>
    <property type="evidence" value="ECO:0007669"/>
    <property type="project" value="InterPro"/>
</dbReference>
<feature type="compositionally biased region" description="Basic and acidic residues" evidence="9">
    <location>
        <begin position="171"/>
        <end position="181"/>
    </location>
</feature>
<evidence type="ECO:0000256" key="4">
    <source>
        <dbReference type="ARBA" id="ARBA00022840"/>
    </source>
</evidence>
<dbReference type="PROSITE" id="PS00411">
    <property type="entry name" value="KINESIN_MOTOR_1"/>
    <property type="match status" value="1"/>
</dbReference>
<evidence type="ECO:0000313" key="11">
    <source>
        <dbReference type="EMBL" id="KAG0150146.1"/>
    </source>
</evidence>
<comment type="caution">
    <text evidence="11">The sequence shown here is derived from an EMBL/GenBank/DDBJ whole genome shotgun (WGS) entry which is preliminary data.</text>
</comment>